<evidence type="ECO:0000259" key="9">
    <source>
        <dbReference type="PROSITE" id="PS50893"/>
    </source>
</evidence>
<keyword evidence="7" id="KW-0472">Membrane</keyword>
<sequence>MDKSQVVISVNSLEKSYQGSKVLRGIHFTVTKGSIFALLGSNGAGKTTTVRILSTLIKPDGGSAAVCGYDVIRESHKVRECISLTGQYAAVDELLTGRENLRIIGALHHLRDRNKRADELLDAFRLTDAADRRVSTYSGGMRRRLDLAMSMLGNPQVIFLDEPSTGLDPQSRLSMWRMIRSLAESGVTIFLTTQYLEEAEQLADHIAILNDGVIAAEGTPDTLKENLSQGVVELTFYDDNGRTRALELLKEYQMIPDKNIPTVNIITDGSVKQLADIMNRLNHADILLSGFTQKRPTLQEVFLLLVGENEGGGYQ</sequence>
<dbReference type="PANTHER" id="PTHR42711">
    <property type="entry name" value="ABC TRANSPORTER ATP-BINDING PROTEIN"/>
    <property type="match status" value="1"/>
</dbReference>
<dbReference type="EMBL" id="CP102290">
    <property type="protein sequence ID" value="UWP59960.1"/>
    <property type="molecule type" value="Genomic_DNA"/>
</dbReference>
<evidence type="ECO:0000313" key="11">
    <source>
        <dbReference type="Proteomes" id="UP001060164"/>
    </source>
</evidence>
<dbReference type="NCBIfam" id="TIGR01188">
    <property type="entry name" value="drrA"/>
    <property type="match status" value="1"/>
</dbReference>
<dbReference type="SUPFAM" id="SSF52540">
    <property type="entry name" value="P-loop containing nucleoside triphosphate hydrolases"/>
    <property type="match status" value="1"/>
</dbReference>
<evidence type="ECO:0000256" key="6">
    <source>
        <dbReference type="ARBA" id="ARBA00022967"/>
    </source>
</evidence>
<dbReference type="PROSITE" id="PS50893">
    <property type="entry name" value="ABC_TRANSPORTER_2"/>
    <property type="match status" value="1"/>
</dbReference>
<evidence type="ECO:0000256" key="8">
    <source>
        <dbReference type="ARBA" id="ARBA00049985"/>
    </source>
</evidence>
<keyword evidence="5 10" id="KW-0067">ATP-binding</keyword>
<accession>A0ABY5VJ89</accession>
<dbReference type="InterPro" id="IPR027417">
    <property type="entry name" value="P-loop_NTPase"/>
</dbReference>
<keyword evidence="11" id="KW-1185">Reference proteome</keyword>
<comment type="similarity">
    <text evidence="8">Belongs to the ABC transporter superfamily. Drug exporter-1 (DrugE1) (TC 3.A.1.105) family.</text>
</comment>
<name>A0ABY5VJ89_9FIRM</name>
<dbReference type="InterPro" id="IPR050763">
    <property type="entry name" value="ABC_transporter_ATP-binding"/>
</dbReference>
<keyword evidence="3" id="KW-1003">Cell membrane</keyword>
<dbReference type="InterPro" id="IPR005894">
    <property type="entry name" value="DrrA"/>
</dbReference>
<gene>
    <name evidence="10" type="ORF">NQ502_02550</name>
</gene>
<evidence type="ECO:0000256" key="3">
    <source>
        <dbReference type="ARBA" id="ARBA00022475"/>
    </source>
</evidence>
<dbReference type="RefSeq" id="WP_028529168.1">
    <property type="nucleotide sequence ID" value="NZ_CABLBR010000020.1"/>
</dbReference>
<keyword evidence="2" id="KW-0813">Transport</keyword>
<dbReference type="InterPro" id="IPR017871">
    <property type="entry name" value="ABC_transporter-like_CS"/>
</dbReference>
<proteinExistence type="inferred from homology"/>
<keyword evidence="6" id="KW-1278">Translocase</keyword>
<evidence type="ECO:0000256" key="4">
    <source>
        <dbReference type="ARBA" id="ARBA00022741"/>
    </source>
</evidence>
<dbReference type="PROSITE" id="PS00211">
    <property type="entry name" value="ABC_TRANSPORTER_1"/>
    <property type="match status" value="1"/>
</dbReference>
<dbReference type="PANTHER" id="PTHR42711:SF19">
    <property type="entry name" value="DOXORUBICIN RESISTANCE ATP-BINDING PROTEIN DRRA"/>
    <property type="match status" value="1"/>
</dbReference>
<evidence type="ECO:0000256" key="5">
    <source>
        <dbReference type="ARBA" id="ARBA00022840"/>
    </source>
</evidence>
<evidence type="ECO:0000256" key="2">
    <source>
        <dbReference type="ARBA" id="ARBA00022448"/>
    </source>
</evidence>
<reference evidence="10" key="1">
    <citation type="journal article" date="2022" name="Cell">
        <title>Design, construction, and in vivo augmentation of a complex gut microbiome.</title>
        <authorList>
            <person name="Cheng A.G."/>
            <person name="Ho P.Y."/>
            <person name="Aranda-Diaz A."/>
            <person name="Jain S."/>
            <person name="Yu F.B."/>
            <person name="Meng X."/>
            <person name="Wang M."/>
            <person name="Iakiviak M."/>
            <person name="Nagashima K."/>
            <person name="Zhao A."/>
            <person name="Murugkar P."/>
            <person name="Patil A."/>
            <person name="Atabakhsh K."/>
            <person name="Weakley A."/>
            <person name="Yan J."/>
            <person name="Brumbaugh A.R."/>
            <person name="Higginbottom S."/>
            <person name="Dimas A."/>
            <person name="Shiver A.L."/>
            <person name="Deutschbauer A."/>
            <person name="Neff N."/>
            <person name="Sonnenburg J.L."/>
            <person name="Huang K.C."/>
            <person name="Fischbach M.A."/>
        </authorList>
    </citation>
    <scope>NUCLEOTIDE SEQUENCE</scope>
    <source>
        <strain evidence="10">DSM 19829</strain>
    </source>
</reference>
<dbReference type="Gene3D" id="3.40.50.300">
    <property type="entry name" value="P-loop containing nucleotide triphosphate hydrolases"/>
    <property type="match status" value="1"/>
</dbReference>
<evidence type="ECO:0000256" key="7">
    <source>
        <dbReference type="ARBA" id="ARBA00023136"/>
    </source>
</evidence>
<feature type="domain" description="ABC transporter" evidence="9">
    <location>
        <begin position="8"/>
        <end position="236"/>
    </location>
</feature>
<dbReference type="InterPro" id="IPR003593">
    <property type="entry name" value="AAA+_ATPase"/>
</dbReference>
<dbReference type="Pfam" id="PF00005">
    <property type="entry name" value="ABC_tran"/>
    <property type="match status" value="1"/>
</dbReference>
<dbReference type="SMART" id="SM00382">
    <property type="entry name" value="AAA"/>
    <property type="match status" value="1"/>
</dbReference>
<protein>
    <submittedName>
        <fullName evidence="10">Daunorubicin resistance protein DrrA family ABC transporter ATP-binding protein</fullName>
    </submittedName>
</protein>
<dbReference type="GO" id="GO:0005524">
    <property type="term" value="F:ATP binding"/>
    <property type="evidence" value="ECO:0007669"/>
    <property type="project" value="UniProtKB-KW"/>
</dbReference>
<evidence type="ECO:0000256" key="1">
    <source>
        <dbReference type="ARBA" id="ARBA00004413"/>
    </source>
</evidence>
<dbReference type="InterPro" id="IPR003439">
    <property type="entry name" value="ABC_transporter-like_ATP-bd"/>
</dbReference>
<comment type="subcellular location">
    <subcellularLocation>
        <location evidence="1">Cell membrane</location>
        <topology evidence="1">Peripheral membrane protein</topology>
        <orientation evidence="1">Cytoplasmic side</orientation>
    </subcellularLocation>
</comment>
<organism evidence="10 11">
    <name type="scientific">Ruminococcus gauvreauii</name>
    <dbReference type="NCBI Taxonomy" id="438033"/>
    <lineage>
        <taxon>Bacteria</taxon>
        <taxon>Bacillati</taxon>
        <taxon>Bacillota</taxon>
        <taxon>Clostridia</taxon>
        <taxon>Eubacteriales</taxon>
        <taxon>Oscillospiraceae</taxon>
        <taxon>Ruminococcus</taxon>
    </lineage>
</organism>
<evidence type="ECO:0000313" key="10">
    <source>
        <dbReference type="EMBL" id="UWP59960.1"/>
    </source>
</evidence>
<dbReference type="Proteomes" id="UP001060164">
    <property type="component" value="Chromosome"/>
</dbReference>
<keyword evidence="4" id="KW-0547">Nucleotide-binding</keyword>